<dbReference type="Pfam" id="PF04230">
    <property type="entry name" value="PS_pyruv_trans"/>
    <property type="match status" value="1"/>
</dbReference>
<keyword evidence="2" id="KW-0808">Transferase</keyword>
<evidence type="ECO:0000313" key="2">
    <source>
        <dbReference type="EMBL" id="MCF2870541.1"/>
    </source>
</evidence>
<feature type="domain" description="Polysaccharide pyruvyl transferase" evidence="1">
    <location>
        <begin position="121"/>
        <end position="201"/>
    </location>
</feature>
<proteinExistence type="predicted"/>
<protein>
    <submittedName>
        <fullName evidence="2">Polysaccharide pyruvyl transferase family protein</fullName>
    </submittedName>
</protein>
<organism evidence="2 3">
    <name type="scientific">Octadecabacter dasysiphoniae</name>
    <dbReference type="NCBI Taxonomy" id="2909341"/>
    <lineage>
        <taxon>Bacteria</taxon>
        <taxon>Pseudomonadati</taxon>
        <taxon>Pseudomonadota</taxon>
        <taxon>Alphaproteobacteria</taxon>
        <taxon>Rhodobacterales</taxon>
        <taxon>Roseobacteraceae</taxon>
        <taxon>Octadecabacter</taxon>
    </lineage>
</organism>
<sequence>MTYKSPLRLFWYNKEQNFGDAISQTVVAHVAGREVVWAGHHKCEMYALGSLMKMVKNNQKEPREKGGKPFIWGTGAMSGLSDLKFMKNVRVALLRGPITAALMQRDDRLFGDTGLLIADALGERPERDDVVGLIPHMHFADDPKFAKIAADNPRIKLIDVRNPDAHAVVREIASCSHIISQSLHGLVTADAYGIPNTWLDPQGIHGGAMLKFFDYAAGIGRALGMPIEAREIESVAADAHTGALPYADGIATAQEALYASFPNGLKQQVAA</sequence>
<evidence type="ECO:0000259" key="1">
    <source>
        <dbReference type="Pfam" id="PF04230"/>
    </source>
</evidence>
<dbReference type="EMBL" id="JAKGAQ010000001">
    <property type="protein sequence ID" value="MCF2870541.1"/>
    <property type="molecule type" value="Genomic_DNA"/>
</dbReference>
<reference evidence="2 3" key="1">
    <citation type="submission" date="2022-01" db="EMBL/GenBank/DDBJ databases">
        <title>Octadecabacter sp. nov., isolated from a marine alga.</title>
        <authorList>
            <person name="Jin M.S."/>
            <person name="Kim H.M."/>
            <person name="Han D.M."/>
            <person name="Jung J.J."/>
            <person name="Jeon C.O."/>
        </authorList>
    </citation>
    <scope>NUCLEOTIDE SEQUENCE [LARGE SCALE GENOMIC DNA]</scope>
    <source>
        <strain evidence="2 3">G9-8</strain>
    </source>
</reference>
<name>A0ABS9CWK7_9RHOB</name>
<dbReference type="Proteomes" id="UP001200557">
    <property type="component" value="Unassembled WGS sequence"/>
</dbReference>
<accession>A0ABS9CWK7</accession>
<keyword evidence="3" id="KW-1185">Reference proteome</keyword>
<dbReference type="InterPro" id="IPR007345">
    <property type="entry name" value="Polysacch_pyruvyl_Trfase"/>
</dbReference>
<gene>
    <name evidence="2" type="ORF">L0664_05630</name>
</gene>
<dbReference type="RefSeq" id="WP_235224642.1">
    <property type="nucleotide sequence ID" value="NZ_JAKGAQ010000001.1"/>
</dbReference>
<evidence type="ECO:0000313" key="3">
    <source>
        <dbReference type="Proteomes" id="UP001200557"/>
    </source>
</evidence>
<dbReference type="GO" id="GO:0016740">
    <property type="term" value="F:transferase activity"/>
    <property type="evidence" value="ECO:0007669"/>
    <property type="project" value="UniProtKB-KW"/>
</dbReference>
<comment type="caution">
    <text evidence="2">The sequence shown here is derived from an EMBL/GenBank/DDBJ whole genome shotgun (WGS) entry which is preliminary data.</text>
</comment>